<name>A0ABY6J6D9_9BACT</name>
<dbReference type="EMBL" id="CP107006">
    <property type="protein sequence ID" value="UYQ93851.1"/>
    <property type="molecule type" value="Genomic_DNA"/>
</dbReference>
<dbReference type="Proteomes" id="UP001162741">
    <property type="component" value="Chromosome"/>
</dbReference>
<evidence type="ECO:0000259" key="2">
    <source>
        <dbReference type="Pfam" id="PF05569"/>
    </source>
</evidence>
<feature type="domain" description="Peptidase M56" evidence="2">
    <location>
        <begin position="149"/>
        <end position="256"/>
    </location>
</feature>
<keyword evidence="5" id="KW-1185">Reference proteome</keyword>
<dbReference type="InterPro" id="IPR052173">
    <property type="entry name" value="Beta-lactam_resp_regulator"/>
</dbReference>
<evidence type="ECO:0000313" key="5">
    <source>
        <dbReference type="Proteomes" id="UP001162741"/>
    </source>
</evidence>
<dbReference type="SUPFAM" id="SSF56935">
    <property type="entry name" value="Porins"/>
    <property type="match status" value="1"/>
</dbReference>
<dbReference type="InterPro" id="IPR037066">
    <property type="entry name" value="Plug_dom_sf"/>
</dbReference>
<evidence type="ECO:0000256" key="1">
    <source>
        <dbReference type="SAM" id="Phobius"/>
    </source>
</evidence>
<feature type="transmembrane region" description="Helical" evidence="1">
    <location>
        <begin position="6"/>
        <end position="22"/>
    </location>
</feature>
<reference evidence="4" key="1">
    <citation type="submission" date="2022-10" db="EMBL/GenBank/DDBJ databases">
        <title>Chitinophaga sp. nov., isolated from soil.</title>
        <authorList>
            <person name="Jeon C.O."/>
        </authorList>
    </citation>
    <scope>NUCLEOTIDE SEQUENCE</scope>
    <source>
        <strain evidence="4">R8</strain>
    </source>
</reference>
<dbReference type="RefSeq" id="WP_264281844.1">
    <property type="nucleotide sequence ID" value="NZ_CP107006.1"/>
</dbReference>
<evidence type="ECO:0000259" key="3">
    <source>
        <dbReference type="Pfam" id="PF07715"/>
    </source>
</evidence>
<dbReference type="InterPro" id="IPR012910">
    <property type="entry name" value="Plug_dom"/>
</dbReference>
<dbReference type="CDD" id="cd07341">
    <property type="entry name" value="M56_BlaR1_MecR1_like"/>
    <property type="match status" value="1"/>
</dbReference>
<dbReference type="PANTHER" id="PTHR34978:SF3">
    <property type="entry name" value="SLR0241 PROTEIN"/>
    <property type="match status" value="1"/>
</dbReference>
<evidence type="ECO:0000313" key="4">
    <source>
        <dbReference type="EMBL" id="UYQ93851.1"/>
    </source>
</evidence>
<organism evidence="4 5">
    <name type="scientific">Chitinophaga horti</name>
    <dbReference type="NCBI Taxonomy" id="2920382"/>
    <lineage>
        <taxon>Bacteria</taxon>
        <taxon>Pseudomonadati</taxon>
        <taxon>Bacteroidota</taxon>
        <taxon>Chitinophagia</taxon>
        <taxon>Chitinophagales</taxon>
        <taxon>Chitinophagaceae</taxon>
        <taxon>Chitinophaga</taxon>
    </lineage>
</organism>
<dbReference type="Pfam" id="PF07715">
    <property type="entry name" value="Plug"/>
    <property type="match status" value="1"/>
</dbReference>
<keyword evidence="1" id="KW-0472">Membrane</keyword>
<protein>
    <submittedName>
        <fullName evidence="4">TonB-dependent receptor plug domain-containing protein</fullName>
    </submittedName>
</protein>
<feature type="transmembrane region" description="Helical" evidence="1">
    <location>
        <begin position="266"/>
        <end position="285"/>
    </location>
</feature>
<feature type="transmembrane region" description="Helical" evidence="1">
    <location>
        <begin position="87"/>
        <end position="110"/>
    </location>
</feature>
<sequence>MPDLFIYLLKANVALSLFYLAYRLGLRRLTFYTLNRFFLLTGIVFSSVFPLVDVNDFFHRNEEALGTVVYYVPDFNALRPVVAEETFTVWTALSWLFWAGVAVMSVRLLIQMASLLRFHLMSDEARLKNRKIRVVNKEIAPFSFFKHIYLNPAMHAQEELDAVIRHEQVHVEEWHSADVMLGEVNNVFYWFNPGAWLMKTAIRENLEFITDRKILRAGVDAKVYQYSLLKVSGAPYATAIANNFNFSHLKNRIMMMNKERSSRYQVVRYVILGCMVSMLVLTLNFSRAGVRLSPLGQGTIPQLFVDHKDTVPVTVNEVVFTGVDKLDSSMPSKAGINEPVTFSATSAQKGQPLNIRFDSARTKSGEWIRYRNDQWYFDSMRKNGASIGVDPYPSTKDFILVGRGNNGKPVIISRNEDDYEFYLNGKRSDEQTLYKLDRSRITSVIVKQRGQASAIEATTTELDGEGATSGTAPKKLLSNMSVHADAIFINQEPPRQQPPVNIGGNNLKGVLIILDGKPDSTALNTTKPEDIESITVLKTGAEAIYGSKAANGAIIITTKKNKSKTTNQEAITISADTVREHNYRLEEVLVTGKPATVTFRHDKSREVVVEGRPTRAVAGTAQPRSEKELEEVAVTGRYVGSVNYEKVREPEAVIVTSKSDKLAAKPAATTERKIKLRVYPNPSDGDFKATFPIGKDGKYELKVYNSNGGEILSSAGTGKAGATQSAPITFTGAPGTYYLQVKTGGVIQTHKLIKK</sequence>
<keyword evidence="1" id="KW-1133">Transmembrane helix</keyword>
<dbReference type="PANTHER" id="PTHR34978">
    <property type="entry name" value="POSSIBLE SENSOR-TRANSDUCER PROTEIN BLAR"/>
    <property type="match status" value="1"/>
</dbReference>
<keyword evidence="1" id="KW-0812">Transmembrane</keyword>
<accession>A0ABY6J6D9</accession>
<proteinExistence type="predicted"/>
<dbReference type="NCBIfam" id="TIGR04183">
    <property type="entry name" value="Por_Secre_tail"/>
    <property type="match status" value="1"/>
</dbReference>
<keyword evidence="4" id="KW-0675">Receptor</keyword>
<dbReference type="Pfam" id="PF05569">
    <property type="entry name" value="Peptidase_M56"/>
    <property type="match status" value="1"/>
</dbReference>
<dbReference type="Gene3D" id="2.170.130.10">
    <property type="entry name" value="TonB-dependent receptor, plug domain"/>
    <property type="match status" value="1"/>
</dbReference>
<feature type="domain" description="TonB-dependent receptor plug" evidence="3">
    <location>
        <begin position="488"/>
        <end position="553"/>
    </location>
</feature>
<dbReference type="InterPro" id="IPR008756">
    <property type="entry name" value="Peptidase_M56"/>
</dbReference>
<feature type="transmembrane region" description="Helical" evidence="1">
    <location>
        <begin position="34"/>
        <end position="52"/>
    </location>
</feature>
<gene>
    <name evidence="4" type="ORF">MKQ68_01920</name>
</gene>
<dbReference type="InterPro" id="IPR026444">
    <property type="entry name" value="Secre_tail"/>
</dbReference>